<evidence type="ECO:0000313" key="2">
    <source>
        <dbReference type="EMBL" id="QHU20778.1"/>
    </source>
</evidence>
<sequence>MATSVTQYVSNTFTPFLNTVKSSTNSSFFGSSSTGSSSSSSWFGSSTSTSSGSSMSVIGTVTTYVLAVLVIMLFVLIIVHFFITPIFQLRPGGPGIIPVPGADDGVVLWKDGTHPEIVESQLPIQGRSWGYSMILDMFIQNPLQFSNRYRILFSRGAVRKDTPTGSDTFLGMLDTYNLVVALKPDTNDLVVSVLSGTSVTKSEENVVISNVPVQQSFRLGIIVMEKAIEVYLNGTLVKTRKYDYNLLNVTGPIDSALPQESMIALYPLLKIWNRILSTSEMRYAQPSLVTTTPLGALPMPSTSSCSTDSS</sequence>
<keyword evidence="1" id="KW-0812">Transmembrane</keyword>
<reference evidence="2" key="1">
    <citation type="journal article" date="2020" name="Nature">
        <title>Giant virus diversity and host interactions through global metagenomics.</title>
        <authorList>
            <person name="Schulz F."/>
            <person name="Roux S."/>
            <person name="Paez-Espino D."/>
            <person name="Jungbluth S."/>
            <person name="Walsh D.A."/>
            <person name="Denef V.J."/>
            <person name="McMahon K.D."/>
            <person name="Konstantinidis K.T."/>
            <person name="Eloe-Fadrosh E.A."/>
            <person name="Kyrpides N.C."/>
            <person name="Woyke T."/>
        </authorList>
    </citation>
    <scope>NUCLEOTIDE SEQUENCE</scope>
    <source>
        <strain evidence="2">GVMAG-S-3300013093-109</strain>
    </source>
</reference>
<accession>A0A6C0KWR5</accession>
<dbReference type="AlphaFoldDB" id="A0A6C0KWR5"/>
<keyword evidence="1" id="KW-1133">Transmembrane helix</keyword>
<dbReference type="EMBL" id="MN740973">
    <property type="protein sequence ID" value="QHU20778.1"/>
    <property type="molecule type" value="Genomic_DNA"/>
</dbReference>
<name>A0A6C0KWR5_9ZZZZ</name>
<keyword evidence="1" id="KW-0472">Membrane</keyword>
<proteinExistence type="predicted"/>
<evidence type="ECO:0000256" key="1">
    <source>
        <dbReference type="SAM" id="Phobius"/>
    </source>
</evidence>
<organism evidence="2">
    <name type="scientific">viral metagenome</name>
    <dbReference type="NCBI Taxonomy" id="1070528"/>
    <lineage>
        <taxon>unclassified sequences</taxon>
        <taxon>metagenomes</taxon>
        <taxon>organismal metagenomes</taxon>
    </lineage>
</organism>
<feature type="transmembrane region" description="Helical" evidence="1">
    <location>
        <begin position="61"/>
        <end position="83"/>
    </location>
</feature>
<protein>
    <submittedName>
        <fullName evidence="2">Uncharacterized protein</fullName>
    </submittedName>
</protein>